<protein>
    <recommendedName>
        <fullName evidence="4">Outer membrane beta-barrel porin/alpha-amylase</fullName>
    </recommendedName>
</protein>
<reference evidence="2 3" key="1">
    <citation type="submission" date="2019-03" db="EMBL/GenBank/DDBJ databases">
        <title>Genomic Encyclopedia of Archaeal and Bacterial Type Strains, Phase II (KMG-II): from individual species to whole genera.</title>
        <authorList>
            <person name="Goeker M."/>
        </authorList>
    </citation>
    <scope>NUCLEOTIDE SEQUENCE [LARGE SCALE GENOMIC DNA]</scope>
    <source>
        <strain evidence="2 3">DSM 28323</strain>
    </source>
</reference>
<dbReference type="AlphaFoldDB" id="A0A4R6J226"/>
<name>A0A4R6J226_9BACT</name>
<sequence>MQKIKTGLLRITGLIAMTALSYLPSQAQTEIDGIMMAKHNYCSGIMYNYSSWDQYWEGTLKRNNLNLGTVSTSMIAYMGNYGVSDKLNVLFGLPYIKTKASAGTLHGMKGFQDLSLWVKWMPYEKEFGKSTLSFYTIGGISLPVSDYTPDLLPLSIGLRSKTISLRGMVDYQYGSWFTTASATYVIRDKVTLDRESYYTTQLHNTNQVAMPDASSINVRAGYRTGRMIAEAVWNKWTTLGGFDITRNNMPFVSNRMNASMLGINLKYNLKAVDGLSLIANGNITLSGRNMGQASTIGGGAFYIMDFSPKKKKEKTSTNDKK</sequence>
<dbReference type="EMBL" id="SNWP01000010">
    <property type="protein sequence ID" value="TDO28821.1"/>
    <property type="molecule type" value="Genomic_DNA"/>
</dbReference>
<organism evidence="2 3">
    <name type="scientific">Sediminibacterium goheungense</name>
    <dbReference type="NCBI Taxonomy" id="1086393"/>
    <lineage>
        <taxon>Bacteria</taxon>
        <taxon>Pseudomonadati</taxon>
        <taxon>Bacteroidota</taxon>
        <taxon>Chitinophagia</taxon>
        <taxon>Chitinophagales</taxon>
        <taxon>Chitinophagaceae</taxon>
        <taxon>Sediminibacterium</taxon>
    </lineage>
</organism>
<proteinExistence type="predicted"/>
<evidence type="ECO:0000256" key="1">
    <source>
        <dbReference type="SAM" id="SignalP"/>
    </source>
</evidence>
<evidence type="ECO:0000313" key="2">
    <source>
        <dbReference type="EMBL" id="TDO28821.1"/>
    </source>
</evidence>
<feature type="chain" id="PRO_5020839626" description="Outer membrane beta-barrel porin/alpha-amylase" evidence="1">
    <location>
        <begin position="28"/>
        <end position="321"/>
    </location>
</feature>
<comment type="caution">
    <text evidence="2">The sequence shown here is derived from an EMBL/GenBank/DDBJ whole genome shotgun (WGS) entry which is preliminary data.</text>
</comment>
<evidence type="ECO:0008006" key="4">
    <source>
        <dbReference type="Google" id="ProtNLM"/>
    </source>
</evidence>
<accession>A0A4R6J226</accession>
<dbReference type="RefSeq" id="WP_211340697.1">
    <property type="nucleotide sequence ID" value="NZ_SNWP01000010.1"/>
</dbReference>
<evidence type="ECO:0000313" key="3">
    <source>
        <dbReference type="Proteomes" id="UP000295741"/>
    </source>
</evidence>
<keyword evidence="1" id="KW-0732">Signal</keyword>
<gene>
    <name evidence="2" type="ORF">BC659_0901</name>
</gene>
<feature type="signal peptide" evidence="1">
    <location>
        <begin position="1"/>
        <end position="27"/>
    </location>
</feature>
<keyword evidence="3" id="KW-1185">Reference proteome</keyword>
<dbReference type="Proteomes" id="UP000295741">
    <property type="component" value="Unassembled WGS sequence"/>
</dbReference>